<keyword evidence="8 10" id="KW-0472">Membrane</keyword>
<organism evidence="12 13">
    <name type="scientific">Caldisphaera lagunensis (strain DSM 15908 / JCM 11604 / ANMR 0165 / IC-154)</name>
    <dbReference type="NCBI Taxonomy" id="1056495"/>
    <lineage>
        <taxon>Archaea</taxon>
        <taxon>Thermoproteota</taxon>
        <taxon>Thermoprotei</taxon>
        <taxon>Acidilobales</taxon>
        <taxon>Caldisphaeraceae</taxon>
        <taxon>Caldisphaera</taxon>
    </lineage>
</organism>
<dbReference type="HOGENOM" id="CLU_031763_3_0_2"/>
<dbReference type="PRINTS" id="PR00303">
    <property type="entry name" value="SECYTRNLCASE"/>
</dbReference>
<dbReference type="Gene3D" id="1.10.3370.10">
    <property type="entry name" value="SecY subunit domain"/>
    <property type="match status" value="1"/>
</dbReference>
<dbReference type="EMBL" id="CP003378">
    <property type="protein sequence ID" value="AFZ70145.1"/>
    <property type="molecule type" value="Genomic_DNA"/>
</dbReference>
<name>L0AAV0_CALLD</name>
<dbReference type="eggNOG" id="arCOG04169">
    <property type="taxonomic scope" value="Archaea"/>
</dbReference>
<protein>
    <submittedName>
        <fullName evidence="12">Preprotein translocase subunit SecY</fullName>
    </submittedName>
</protein>
<dbReference type="STRING" id="1056495.Calag_0371"/>
<keyword evidence="7" id="KW-0811">Translocation</keyword>
<evidence type="ECO:0000256" key="6">
    <source>
        <dbReference type="ARBA" id="ARBA00022989"/>
    </source>
</evidence>
<dbReference type="InParanoid" id="L0AAV0"/>
<sequence>MGALDVLANWSSYLPTIKKPKQKLTLYRRLAWTGIILVIYLIMANIPLYGVPTQALTSTISLQNIIFASSAGTLMQLGIGPIVTSGLILEVLAGAKIIDIDLSNPDDQLKFTGAMKTLAVILAVVESVVVMLSGELFPVGFSASLLVKVLIVIQLTFASFLVILMDEALQKGWGLGSAISLFILAGVAQTVIWDMFGFIPHIAMDFGVIPAIIIDKNLLVFARPNGFPDLTGLLSTFAIIILLVYLNGMRVEIPVTSSRLRGIRSRIPLQFIYVTNIPILLLAILVADLQLFETPIERFLGAGSIVYKGYADLVYYLSPPNGIISASINPLKTVIFAITWLILSILFGYLWVEVAGLNPSSQAEQLISGGMEIPGMRRNPKILESVLSRYIYPLTVLSSLIVGAIAIVAAIFGSFGTGAGILLAVGIIYQYYSMISYERALEAYPLIRRIMGEK</sequence>
<evidence type="ECO:0000256" key="3">
    <source>
        <dbReference type="ARBA" id="ARBA00022448"/>
    </source>
</evidence>
<dbReference type="InterPro" id="IPR023201">
    <property type="entry name" value="SecY_dom_sf"/>
</dbReference>
<evidence type="ECO:0000256" key="8">
    <source>
        <dbReference type="ARBA" id="ARBA00023136"/>
    </source>
</evidence>
<dbReference type="KEGG" id="clg:Calag_0371"/>
<evidence type="ECO:0000256" key="5">
    <source>
        <dbReference type="ARBA" id="ARBA00022927"/>
    </source>
</evidence>
<feature type="transmembrane region" description="Helical" evidence="10">
    <location>
        <begin position="330"/>
        <end position="352"/>
    </location>
</feature>
<evidence type="ECO:0000313" key="12">
    <source>
        <dbReference type="EMBL" id="AFZ70145.1"/>
    </source>
</evidence>
<dbReference type="Pfam" id="PF10559">
    <property type="entry name" value="Plug_translocon"/>
    <property type="match status" value="1"/>
</dbReference>
<proteinExistence type="inferred from homology"/>
<keyword evidence="5" id="KW-0653">Protein transport</keyword>
<dbReference type="GO" id="GO:0016020">
    <property type="term" value="C:membrane"/>
    <property type="evidence" value="ECO:0007669"/>
    <property type="project" value="InterPro"/>
</dbReference>
<keyword evidence="3" id="KW-0813">Transport</keyword>
<dbReference type="PROSITE" id="PS00755">
    <property type="entry name" value="SECY_1"/>
    <property type="match status" value="1"/>
</dbReference>
<gene>
    <name evidence="12" type="ordered locus">Calag_0371</name>
</gene>
<reference evidence="13" key="1">
    <citation type="submission" date="2012-03" db="EMBL/GenBank/DDBJ databases">
        <title>Complete genome of Caldisphaera lagunensis DSM 15908.</title>
        <authorList>
            <person name="Lucas S."/>
            <person name="Copeland A."/>
            <person name="Lapidus A."/>
            <person name="Glavina del Rio T."/>
            <person name="Dalin E."/>
            <person name="Tice H."/>
            <person name="Bruce D."/>
            <person name="Goodwin L."/>
            <person name="Pitluck S."/>
            <person name="Peters L."/>
            <person name="Mikhailova N."/>
            <person name="Teshima H."/>
            <person name="Kyrpides N."/>
            <person name="Mavromatis K."/>
            <person name="Ivanova N."/>
            <person name="Brettin T."/>
            <person name="Detter J.C."/>
            <person name="Han C."/>
            <person name="Larimer F."/>
            <person name="Land M."/>
            <person name="Hauser L."/>
            <person name="Markowitz V."/>
            <person name="Cheng J.-F."/>
            <person name="Hugenholtz P."/>
            <person name="Woyke T."/>
            <person name="Wu D."/>
            <person name="Spring S."/>
            <person name="Schroeder M."/>
            <person name="Brambilla E."/>
            <person name="Klenk H.-P."/>
            <person name="Eisen J.A."/>
        </authorList>
    </citation>
    <scope>NUCLEOTIDE SEQUENCE [LARGE SCALE GENOMIC DNA]</scope>
    <source>
        <strain evidence="13">DSM 15908 / JCM 11604 / IC-154</strain>
    </source>
</reference>
<dbReference type="InterPro" id="IPR002208">
    <property type="entry name" value="SecY/SEC61-alpha"/>
</dbReference>
<dbReference type="GO" id="GO:0012505">
    <property type="term" value="C:endomembrane system"/>
    <property type="evidence" value="ECO:0007669"/>
    <property type="project" value="UniProtKB-SubCell"/>
</dbReference>
<evidence type="ECO:0000256" key="7">
    <source>
        <dbReference type="ARBA" id="ARBA00023010"/>
    </source>
</evidence>
<feature type="transmembrane region" description="Helical" evidence="10">
    <location>
        <begin position="267"/>
        <end position="287"/>
    </location>
</feature>
<comment type="subcellular location">
    <subcellularLocation>
        <location evidence="1">Endomembrane system</location>
        <topology evidence="1">Multi-pass membrane protein</topology>
    </subcellularLocation>
</comment>
<dbReference type="OrthoDB" id="371914at2157"/>
<feature type="transmembrane region" description="Helical" evidence="10">
    <location>
        <begin position="30"/>
        <end position="51"/>
    </location>
</feature>
<keyword evidence="6 10" id="KW-1133">Transmembrane helix</keyword>
<feature type="domain" description="Translocon Sec61/SecY plug" evidence="11">
    <location>
        <begin position="38"/>
        <end position="72"/>
    </location>
</feature>
<dbReference type="Proteomes" id="UP000010469">
    <property type="component" value="Chromosome"/>
</dbReference>
<evidence type="ECO:0000256" key="10">
    <source>
        <dbReference type="SAM" id="Phobius"/>
    </source>
</evidence>
<evidence type="ECO:0000256" key="2">
    <source>
        <dbReference type="ARBA" id="ARBA00005751"/>
    </source>
</evidence>
<dbReference type="PANTHER" id="PTHR10906">
    <property type="entry name" value="SECY/SEC61-ALPHA FAMILY MEMBER"/>
    <property type="match status" value="1"/>
</dbReference>
<dbReference type="InterPro" id="IPR019561">
    <property type="entry name" value="Translocon_Sec61/SecY_plug_dom"/>
</dbReference>
<evidence type="ECO:0000313" key="13">
    <source>
        <dbReference type="Proteomes" id="UP000010469"/>
    </source>
</evidence>
<keyword evidence="4 10" id="KW-0812">Transmembrane</keyword>
<feature type="transmembrane region" description="Helical" evidence="10">
    <location>
        <begin position="114"/>
        <end position="133"/>
    </location>
</feature>
<feature type="transmembrane region" description="Helical" evidence="10">
    <location>
        <begin position="71"/>
        <end position="93"/>
    </location>
</feature>
<dbReference type="FunCoup" id="L0AAV0">
    <property type="interactions" value="187"/>
</dbReference>
<evidence type="ECO:0000256" key="1">
    <source>
        <dbReference type="ARBA" id="ARBA00004127"/>
    </source>
</evidence>
<evidence type="ECO:0000259" key="11">
    <source>
        <dbReference type="Pfam" id="PF10559"/>
    </source>
</evidence>
<dbReference type="RefSeq" id="WP_015232043.1">
    <property type="nucleotide sequence ID" value="NC_019791.1"/>
</dbReference>
<feature type="transmembrane region" description="Helical" evidence="10">
    <location>
        <begin position="145"/>
        <end position="165"/>
    </location>
</feature>
<dbReference type="NCBIfam" id="NF006341">
    <property type="entry name" value="PRK08568.1-5"/>
    <property type="match status" value="1"/>
</dbReference>
<dbReference type="Pfam" id="PF00344">
    <property type="entry name" value="SecY"/>
    <property type="match status" value="1"/>
</dbReference>
<dbReference type="GO" id="GO:0015031">
    <property type="term" value="P:protein transport"/>
    <property type="evidence" value="ECO:0007669"/>
    <property type="project" value="UniProtKB-KW"/>
</dbReference>
<feature type="transmembrane region" description="Helical" evidence="10">
    <location>
        <begin position="396"/>
        <end position="429"/>
    </location>
</feature>
<keyword evidence="13" id="KW-1185">Reference proteome</keyword>
<evidence type="ECO:0000256" key="4">
    <source>
        <dbReference type="ARBA" id="ARBA00022692"/>
    </source>
</evidence>
<accession>L0AAV0</accession>
<dbReference type="AlphaFoldDB" id="L0AAV0"/>
<comment type="similarity">
    <text evidence="2 9">Belongs to the SecY/SEC61-alpha family.</text>
</comment>
<dbReference type="InterPro" id="IPR030659">
    <property type="entry name" value="SecY_CS"/>
</dbReference>
<dbReference type="GeneID" id="14211631"/>
<feature type="transmembrane region" description="Helical" evidence="10">
    <location>
        <begin position="226"/>
        <end position="246"/>
    </location>
</feature>
<dbReference type="SUPFAM" id="SSF103491">
    <property type="entry name" value="Preprotein translocase SecY subunit"/>
    <property type="match status" value="1"/>
</dbReference>
<evidence type="ECO:0000256" key="9">
    <source>
        <dbReference type="RuleBase" id="RU004349"/>
    </source>
</evidence>
<dbReference type="PIRSF" id="PIRSF004557">
    <property type="entry name" value="SecY"/>
    <property type="match status" value="1"/>
</dbReference>
<feature type="transmembrane region" description="Helical" evidence="10">
    <location>
        <begin position="172"/>
        <end position="192"/>
    </location>
</feature>